<dbReference type="PANTHER" id="PTHR11054:SF0">
    <property type="entry name" value="6-PHOSPHOGLUCONOLACTONASE"/>
    <property type="match status" value="1"/>
</dbReference>
<proteinExistence type="predicted"/>
<sequence length="215" mass="23399">MKRVWTGGLAVEVHLGRRQALEAALAWLLDRLVHTASGVLAGGETPLPLYRALRGVRFSTTLVLSDERWLPPGDPGTNLARVAEALGPRADRLLPFPLGLPPEEAQRRMEARVEGLLPFGFALLGVGEDGHTASLFPGHPALESPRLVEVVRDSPKPPPLRLTLTPKALSTAREVVFLALGEEKREAVGRLLLGEDLPLRRIAAPRVRLITDQEV</sequence>
<name>A0AAD1NY62_THETH</name>
<geneLocation type="plasmid" evidence="2 3">
    <name>pAA1-1b</name>
</geneLocation>
<protein>
    <recommendedName>
        <fullName evidence="1">Glucosamine/galactosamine-6-phosphate isomerase domain-containing protein</fullName>
    </recommendedName>
</protein>
<evidence type="ECO:0000259" key="1">
    <source>
        <dbReference type="Pfam" id="PF01182"/>
    </source>
</evidence>
<organism evidence="2 3">
    <name type="scientific">Thermus thermophilus</name>
    <dbReference type="NCBI Taxonomy" id="274"/>
    <lineage>
        <taxon>Bacteria</taxon>
        <taxon>Thermotogati</taxon>
        <taxon>Deinococcota</taxon>
        <taxon>Deinococci</taxon>
        <taxon>Thermales</taxon>
        <taxon>Thermaceae</taxon>
        <taxon>Thermus</taxon>
    </lineage>
</organism>
<dbReference type="AlphaFoldDB" id="A0AAD1NY62"/>
<keyword evidence="2" id="KW-0614">Plasmid</keyword>
<dbReference type="InterPro" id="IPR006148">
    <property type="entry name" value="Glc/Gal-6P_isomerase"/>
</dbReference>
<dbReference type="GO" id="GO:0005975">
    <property type="term" value="P:carbohydrate metabolic process"/>
    <property type="evidence" value="ECO:0007669"/>
    <property type="project" value="InterPro"/>
</dbReference>
<feature type="domain" description="Glucosamine/galactosamine-6-phosphate isomerase" evidence="1">
    <location>
        <begin position="35"/>
        <end position="205"/>
    </location>
</feature>
<dbReference type="InterPro" id="IPR037171">
    <property type="entry name" value="NagB/RpiA_transferase-like"/>
</dbReference>
<gene>
    <name evidence="2" type="ORF">TthAA11_22250</name>
</gene>
<dbReference type="EMBL" id="AP024927">
    <property type="protein sequence ID" value="BCZ88043.1"/>
    <property type="molecule type" value="Genomic_DNA"/>
</dbReference>
<dbReference type="Gene3D" id="3.40.50.1360">
    <property type="match status" value="1"/>
</dbReference>
<dbReference type="Pfam" id="PF01182">
    <property type="entry name" value="Glucosamine_iso"/>
    <property type="match status" value="1"/>
</dbReference>
<evidence type="ECO:0000313" key="2">
    <source>
        <dbReference type="EMBL" id="BCZ88043.1"/>
    </source>
</evidence>
<evidence type="ECO:0000313" key="3">
    <source>
        <dbReference type="Proteomes" id="UP000825379"/>
    </source>
</evidence>
<dbReference type="InterPro" id="IPR039104">
    <property type="entry name" value="6PGL"/>
</dbReference>
<accession>A0AAD1NY62</accession>
<dbReference type="SUPFAM" id="SSF100950">
    <property type="entry name" value="NagB/RpiA/CoA transferase-like"/>
    <property type="match status" value="1"/>
</dbReference>
<reference evidence="2" key="1">
    <citation type="submission" date="2021-07" db="EMBL/GenBank/DDBJ databases">
        <title>Complete genome sequences of four Thermus thermophilus strains isolated from Arima Hot Spring in Japan.</title>
        <authorList>
            <person name="Tomariguchi N."/>
            <person name="Ueno Y."/>
            <person name="Miyazaki K."/>
        </authorList>
    </citation>
    <scope>NUCLEOTIDE SEQUENCE</scope>
    <source>
        <strain evidence="2">AA1-1</strain>
        <plasmid evidence="2">pAA1-1b</plasmid>
    </source>
</reference>
<dbReference type="RefSeq" id="WP_143587114.1">
    <property type="nucleotide sequence ID" value="NZ_AP019793.1"/>
</dbReference>
<dbReference type="PANTHER" id="PTHR11054">
    <property type="entry name" value="6-PHOSPHOGLUCONOLACTONASE"/>
    <property type="match status" value="1"/>
</dbReference>
<dbReference type="Proteomes" id="UP000825379">
    <property type="component" value="Plasmid pAA1-1b"/>
</dbReference>